<evidence type="ECO:0000256" key="17">
    <source>
        <dbReference type="SAM" id="Phobius"/>
    </source>
</evidence>
<keyword evidence="19" id="KW-1185">Reference proteome</keyword>
<evidence type="ECO:0000256" key="12">
    <source>
        <dbReference type="ARBA" id="ARBA00048800"/>
    </source>
</evidence>
<comment type="catalytic activity">
    <reaction evidence="1">
        <text>9-(9Z-hexadecenoyloxy)-octadecanoate + H2O = (9Z)-hexadecenoate + 9-hydroxy-octadecanoate + H(+)</text>
        <dbReference type="Rhea" id="RHEA:52068"/>
        <dbReference type="ChEBI" id="CHEBI:15377"/>
        <dbReference type="ChEBI" id="CHEBI:15378"/>
        <dbReference type="ChEBI" id="CHEBI:32372"/>
        <dbReference type="ChEBI" id="CHEBI:136286"/>
        <dbReference type="ChEBI" id="CHEBI:136309"/>
    </reaction>
    <physiologicalReaction direction="left-to-right" evidence="1">
        <dbReference type="Rhea" id="RHEA:52069"/>
    </physiologicalReaction>
</comment>
<dbReference type="GO" id="GO:0016020">
    <property type="term" value="C:membrane"/>
    <property type="evidence" value="ECO:0007669"/>
    <property type="project" value="InterPro"/>
</dbReference>
<dbReference type="AlphaFoldDB" id="A0A4C1Y9A5"/>
<evidence type="ECO:0000256" key="5">
    <source>
        <dbReference type="ARBA" id="ARBA00022989"/>
    </source>
</evidence>
<keyword evidence="5 17" id="KW-1133">Transmembrane helix</keyword>
<evidence type="ECO:0000256" key="11">
    <source>
        <dbReference type="ARBA" id="ARBA00048701"/>
    </source>
</evidence>
<evidence type="ECO:0000256" key="8">
    <source>
        <dbReference type="ARBA" id="ARBA00047427"/>
    </source>
</evidence>
<sequence>MCHLNSNTRLFLRTALHTSILLHHSLFPLYAAYTVQFMDASIRATIMKYTWAYLTYWTFGFQVTFLLLAVGCDIAEWKDYVDAVLYKKIKYWRDVTFTGLVVPFTSFVTVMFWGVYWIDRELVYPRAYDPAVPWWFNHSVHTVTFFMVVLETLLQPKKASRP</sequence>
<comment type="catalytic activity">
    <reaction evidence="8">
        <text>13-octadecanoyloxy-octadecanoate + H2O = 13-hydroxy-octadecanoate + octadecanoate + H(+)</text>
        <dbReference type="Rhea" id="RHEA:52084"/>
        <dbReference type="ChEBI" id="CHEBI:15377"/>
        <dbReference type="ChEBI" id="CHEBI:15378"/>
        <dbReference type="ChEBI" id="CHEBI:25629"/>
        <dbReference type="ChEBI" id="CHEBI:136304"/>
        <dbReference type="ChEBI" id="CHEBI:136335"/>
    </reaction>
    <physiologicalReaction direction="left-to-right" evidence="8">
        <dbReference type="Rhea" id="RHEA:52085"/>
    </physiologicalReaction>
</comment>
<evidence type="ECO:0000256" key="7">
    <source>
        <dbReference type="ARBA" id="ARBA00047368"/>
    </source>
</evidence>
<evidence type="ECO:0000256" key="2">
    <source>
        <dbReference type="ARBA" id="ARBA00004127"/>
    </source>
</evidence>
<dbReference type="Proteomes" id="UP000299102">
    <property type="component" value="Unassembled WGS sequence"/>
</dbReference>
<comment type="catalytic activity">
    <reaction evidence="14">
        <text>13-(9Z-octadecenoyloxy)-octadecanoate + H2O = 13-hydroxy-octadecanoate + (9Z)-octadecenoate + H(+)</text>
        <dbReference type="Rhea" id="RHEA:52064"/>
        <dbReference type="ChEBI" id="CHEBI:15377"/>
        <dbReference type="ChEBI" id="CHEBI:15378"/>
        <dbReference type="ChEBI" id="CHEBI:30823"/>
        <dbReference type="ChEBI" id="CHEBI:136303"/>
        <dbReference type="ChEBI" id="CHEBI:136304"/>
    </reaction>
    <physiologicalReaction direction="left-to-right" evidence="14">
        <dbReference type="Rhea" id="RHEA:52065"/>
    </physiologicalReaction>
</comment>
<dbReference type="InterPro" id="IPR006838">
    <property type="entry name" value="ADTRP_AIG1"/>
</dbReference>
<evidence type="ECO:0000256" key="13">
    <source>
        <dbReference type="ARBA" id="ARBA00049221"/>
    </source>
</evidence>
<keyword evidence="6 17" id="KW-0472">Membrane</keyword>
<comment type="catalytic activity">
    <reaction evidence="16">
        <text>12-(9Z-hexadecenoyloxy)-octadecanoate + H2O = 12-hydroxyoctadecanoate + (9Z)-hexadecenoate + H(+)</text>
        <dbReference type="Rhea" id="RHEA:52072"/>
        <dbReference type="ChEBI" id="CHEBI:15377"/>
        <dbReference type="ChEBI" id="CHEBI:15378"/>
        <dbReference type="ChEBI" id="CHEBI:32372"/>
        <dbReference type="ChEBI" id="CHEBI:84201"/>
        <dbReference type="ChEBI" id="CHEBI:136312"/>
    </reaction>
    <physiologicalReaction direction="left-to-right" evidence="16">
        <dbReference type="Rhea" id="RHEA:52073"/>
    </physiologicalReaction>
</comment>
<proteinExistence type="inferred from homology"/>
<evidence type="ECO:0000256" key="6">
    <source>
        <dbReference type="ARBA" id="ARBA00023136"/>
    </source>
</evidence>
<evidence type="ECO:0000256" key="14">
    <source>
        <dbReference type="ARBA" id="ARBA00049296"/>
    </source>
</evidence>
<comment type="caution">
    <text evidence="18">The sequence shown here is derived from an EMBL/GenBank/DDBJ whole genome shotgun (WGS) entry which is preliminary data.</text>
</comment>
<feature type="transmembrane region" description="Helical" evidence="17">
    <location>
        <begin position="95"/>
        <end position="115"/>
    </location>
</feature>
<evidence type="ECO:0000256" key="16">
    <source>
        <dbReference type="ARBA" id="ARBA00049428"/>
    </source>
</evidence>
<comment type="similarity">
    <text evidence="3">Belongs to the AIG1 family.</text>
</comment>
<comment type="subcellular location">
    <subcellularLocation>
        <location evidence="2">Endomembrane system</location>
        <topology evidence="2">Multi-pass membrane protein</topology>
    </subcellularLocation>
</comment>
<evidence type="ECO:0000256" key="15">
    <source>
        <dbReference type="ARBA" id="ARBA00049322"/>
    </source>
</evidence>
<comment type="catalytic activity">
    <reaction evidence="7">
        <text>12-hexadecanoyloxy-octadecanoate + H2O = 12-hydroxyoctadecanoate + hexadecanoate + H(+)</text>
        <dbReference type="Rhea" id="RHEA:52056"/>
        <dbReference type="ChEBI" id="CHEBI:7896"/>
        <dbReference type="ChEBI" id="CHEBI:15377"/>
        <dbReference type="ChEBI" id="CHEBI:15378"/>
        <dbReference type="ChEBI" id="CHEBI:83677"/>
        <dbReference type="ChEBI" id="CHEBI:84201"/>
    </reaction>
    <physiologicalReaction direction="left-to-right" evidence="7">
        <dbReference type="Rhea" id="RHEA:52057"/>
    </physiologicalReaction>
</comment>
<evidence type="ECO:0000256" key="1">
    <source>
        <dbReference type="ARBA" id="ARBA00000923"/>
    </source>
</evidence>
<organism evidence="18 19">
    <name type="scientific">Eumeta variegata</name>
    <name type="common">Bagworm moth</name>
    <name type="synonym">Eumeta japonica</name>
    <dbReference type="NCBI Taxonomy" id="151549"/>
    <lineage>
        <taxon>Eukaryota</taxon>
        <taxon>Metazoa</taxon>
        <taxon>Ecdysozoa</taxon>
        <taxon>Arthropoda</taxon>
        <taxon>Hexapoda</taxon>
        <taxon>Insecta</taxon>
        <taxon>Pterygota</taxon>
        <taxon>Neoptera</taxon>
        <taxon>Endopterygota</taxon>
        <taxon>Lepidoptera</taxon>
        <taxon>Glossata</taxon>
        <taxon>Ditrysia</taxon>
        <taxon>Tineoidea</taxon>
        <taxon>Psychidae</taxon>
        <taxon>Oiketicinae</taxon>
        <taxon>Eumeta</taxon>
    </lineage>
</organism>
<keyword evidence="4 17" id="KW-0812">Transmembrane</keyword>
<dbReference type="EMBL" id="BGZK01001099">
    <property type="protein sequence ID" value="GBP71189.1"/>
    <property type="molecule type" value="Genomic_DNA"/>
</dbReference>
<reference evidence="18 19" key="1">
    <citation type="journal article" date="2019" name="Commun. Biol.">
        <title>The bagworm genome reveals a unique fibroin gene that provides high tensile strength.</title>
        <authorList>
            <person name="Kono N."/>
            <person name="Nakamura H."/>
            <person name="Ohtoshi R."/>
            <person name="Tomita M."/>
            <person name="Numata K."/>
            <person name="Arakawa K."/>
        </authorList>
    </citation>
    <scope>NUCLEOTIDE SEQUENCE [LARGE SCALE GENOMIC DNA]</scope>
</reference>
<dbReference type="GO" id="GO:0012505">
    <property type="term" value="C:endomembrane system"/>
    <property type="evidence" value="ECO:0007669"/>
    <property type="project" value="UniProtKB-SubCell"/>
</dbReference>
<dbReference type="PANTHER" id="PTHR10989:SF16">
    <property type="entry name" value="AT02829P-RELATED"/>
    <property type="match status" value="1"/>
</dbReference>
<dbReference type="PANTHER" id="PTHR10989">
    <property type="entry name" value="ANDROGEN-INDUCED PROTEIN 1-RELATED"/>
    <property type="match status" value="1"/>
</dbReference>
<comment type="catalytic activity">
    <reaction evidence="11">
        <text>12-(9Z-octadecenoyloxy)-octadecanoate + H2O = 12-hydroxyoctadecanoate + (9Z)-octadecenoate + H(+)</text>
        <dbReference type="Rhea" id="RHEA:52060"/>
        <dbReference type="ChEBI" id="CHEBI:15377"/>
        <dbReference type="ChEBI" id="CHEBI:15378"/>
        <dbReference type="ChEBI" id="CHEBI:30823"/>
        <dbReference type="ChEBI" id="CHEBI:84201"/>
        <dbReference type="ChEBI" id="CHEBI:136302"/>
    </reaction>
    <physiologicalReaction direction="left-to-right" evidence="11">
        <dbReference type="Rhea" id="RHEA:52061"/>
    </physiologicalReaction>
</comment>
<evidence type="ECO:0000313" key="18">
    <source>
        <dbReference type="EMBL" id="GBP71189.1"/>
    </source>
</evidence>
<protein>
    <submittedName>
        <fullName evidence="18">Androgen-dependent TFPI-regulating protein</fullName>
    </submittedName>
</protein>
<feature type="transmembrane region" description="Helical" evidence="17">
    <location>
        <begin position="53"/>
        <end position="75"/>
    </location>
</feature>
<gene>
    <name evidence="18" type="primary">Adtrp</name>
    <name evidence="18" type="ORF">EVAR_89536_1</name>
</gene>
<dbReference type="OrthoDB" id="1898221at2759"/>
<comment type="catalytic activity">
    <reaction evidence="10">
        <text>12-octadecanoyloxy-octadecanoate + H2O = 12-hydroxyoctadecanoate + octadecanoate + H(+)</text>
        <dbReference type="Rhea" id="RHEA:52080"/>
        <dbReference type="ChEBI" id="CHEBI:15377"/>
        <dbReference type="ChEBI" id="CHEBI:15378"/>
        <dbReference type="ChEBI" id="CHEBI:25629"/>
        <dbReference type="ChEBI" id="CHEBI:84201"/>
        <dbReference type="ChEBI" id="CHEBI:136330"/>
    </reaction>
    <physiologicalReaction direction="left-to-right" evidence="10">
        <dbReference type="Rhea" id="RHEA:52081"/>
    </physiologicalReaction>
</comment>
<feature type="transmembrane region" description="Helical" evidence="17">
    <location>
        <begin position="135"/>
        <end position="154"/>
    </location>
</feature>
<evidence type="ECO:0000256" key="10">
    <source>
        <dbReference type="ARBA" id="ARBA00048680"/>
    </source>
</evidence>
<evidence type="ECO:0000256" key="3">
    <source>
        <dbReference type="ARBA" id="ARBA00009300"/>
    </source>
</evidence>
<evidence type="ECO:0000313" key="19">
    <source>
        <dbReference type="Proteomes" id="UP000299102"/>
    </source>
</evidence>
<name>A0A4C1Y9A5_EUMVA</name>
<comment type="catalytic activity">
    <reaction evidence="15">
        <text>13-(9Z-hexadecenoyloxy)-octadecanoate + H2O = 13-hydroxy-octadecanoate + (9Z)-hexadecenoate + H(+)</text>
        <dbReference type="Rhea" id="RHEA:52076"/>
        <dbReference type="ChEBI" id="CHEBI:15377"/>
        <dbReference type="ChEBI" id="CHEBI:15378"/>
        <dbReference type="ChEBI" id="CHEBI:32372"/>
        <dbReference type="ChEBI" id="CHEBI:136304"/>
        <dbReference type="ChEBI" id="CHEBI:136315"/>
    </reaction>
    <physiologicalReaction direction="left-to-right" evidence="15">
        <dbReference type="Rhea" id="RHEA:52077"/>
    </physiologicalReaction>
</comment>
<comment type="catalytic activity">
    <reaction evidence="9">
        <text>9-hexadecanoyloxy-octadecanoate + H2O = 9-hydroxy-octadecanoate + hexadecanoate + H(+)</text>
        <dbReference type="Rhea" id="RHEA:52052"/>
        <dbReference type="ChEBI" id="CHEBI:7896"/>
        <dbReference type="ChEBI" id="CHEBI:15377"/>
        <dbReference type="ChEBI" id="CHEBI:15378"/>
        <dbReference type="ChEBI" id="CHEBI:83670"/>
        <dbReference type="ChEBI" id="CHEBI:136286"/>
    </reaction>
    <physiologicalReaction direction="left-to-right" evidence="9">
        <dbReference type="Rhea" id="RHEA:52053"/>
    </physiologicalReaction>
</comment>
<evidence type="ECO:0000256" key="9">
    <source>
        <dbReference type="ARBA" id="ARBA00047863"/>
    </source>
</evidence>
<comment type="catalytic activity">
    <reaction evidence="12">
        <text>9-(9Z-octadecenoyloxy)-octadecanoate + H2O = 9-hydroxy-octadecanoate + (9Z)-octadecenoate + H(+)</text>
        <dbReference type="Rhea" id="RHEA:52048"/>
        <dbReference type="ChEBI" id="CHEBI:15377"/>
        <dbReference type="ChEBI" id="CHEBI:15378"/>
        <dbReference type="ChEBI" id="CHEBI:30823"/>
        <dbReference type="ChEBI" id="CHEBI:136282"/>
        <dbReference type="ChEBI" id="CHEBI:136286"/>
    </reaction>
    <physiologicalReaction direction="left-to-right" evidence="12">
        <dbReference type="Rhea" id="RHEA:52049"/>
    </physiologicalReaction>
</comment>
<dbReference type="Pfam" id="PF04750">
    <property type="entry name" value="Far-17a_AIG1"/>
    <property type="match status" value="1"/>
</dbReference>
<comment type="catalytic activity">
    <reaction evidence="13">
        <text>9-octadecanoyloxy-octadecanoate + H2O = 9-hydroxy-octadecanoate + octadecanoate + H(+)</text>
        <dbReference type="Rhea" id="RHEA:52096"/>
        <dbReference type="ChEBI" id="CHEBI:15377"/>
        <dbReference type="ChEBI" id="CHEBI:15378"/>
        <dbReference type="ChEBI" id="CHEBI:25629"/>
        <dbReference type="ChEBI" id="CHEBI:136286"/>
        <dbReference type="ChEBI" id="CHEBI:136373"/>
    </reaction>
    <physiologicalReaction direction="left-to-right" evidence="13">
        <dbReference type="Rhea" id="RHEA:52097"/>
    </physiologicalReaction>
</comment>
<feature type="transmembrane region" description="Helical" evidence="17">
    <location>
        <begin position="12"/>
        <end position="33"/>
    </location>
</feature>
<accession>A0A4C1Y9A5</accession>
<evidence type="ECO:0000256" key="4">
    <source>
        <dbReference type="ARBA" id="ARBA00022692"/>
    </source>
</evidence>